<evidence type="ECO:0000256" key="2">
    <source>
        <dbReference type="ARBA" id="ARBA00007668"/>
    </source>
</evidence>
<evidence type="ECO:0000256" key="10">
    <source>
        <dbReference type="ARBA" id="ARBA00023128"/>
    </source>
</evidence>
<dbReference type="Proteomes" id="UP000038040">
    <property type="component" value="Unplaced"/>
</dbReference>
<evidence type="ECO:0000313" key="16">
    <source>
        <dbReference type="Proteomes" id="UP000274756"/>
    </source>
</evidence>
<dbReference type="InterPro" id="IPR004205">
    <property type="entry name" value="Cyt_bc1_su8"/>
</dbReference>
<dbReference type="Proteomes" id="UP000274756">
    <property type="component" value="Unassembled WGS sequence"/>
</dbReference>
<evidence type="ECO:0000256" key="9">
    <source>
        <dbReference type="ARBA" id="ARBA00022989"/>
    </source>
</evidence>
<keyword evidence="9 13" id="KW-1133">Transmembrane helix</keyword>
<keyword evidence="6 13" id="KW-0812">Transmembrane</keyword>
<dbReference type="GO" id="GO:0005743">
    <property type="term" value="C:mitochondrial inner membrane"/>
    <property type="evidence" value="ECO:0007669"/>
    <property type="project" value="UniProtKB-SubCell"/>
</dbReference>
<evidence type="ECO:0000256" key="3">
    <source>
        <dbReference type="ARBA" id="ARBA00016324"/>
    </source>
</evidence>
<comment type="subunit">
    <text evidence="12 13">Component of the ubiquinol-cytochrome c oxidoreductase (cytochrome b-c1 complex, complex III, CIII), a multisubunit enzyme composed of 11 subunits. The complex is composed of 3 respiratory subunits cytochrome b, cytochrome c1 and Rieske protein UQCRFS1, 2 core protein subunits UQCRC1/QCR1 and UQCRC2/QCR2, and 6 low-molecular weight protein subunits UQCRH/QCR6, UQCRB/QCR7, UQCRQ/QCR8, UQCR10/QCR9, UQCR11/QCR10 and subunit 9, the cleavage product of Rieske protein UQCRFS1. The complex exists as an obligatory dimer and forms supercomplexes (SCs) in the inner mitochondrial membrane with NADH-ubiquinone oxidoreductase (complex I, CI) and cytochrome c oxidase (complex IV, CIV), resulting in different assemblies (supercomplex SCI(1)III(2)IV(1) and megacomplex MCI(2)III(2)IV(2)). Interacts with UQCC6.</text>
</comment>
<comment type="subcellular location">
    <subcellularLocation>
        <location evidence="1 13">Mitochondrion inner membrane</location>
        <topology evidence="1 13">Single-pass membrane protein</topology>
    </subcellularLocation>
</comment>
<accession>A0A0N4UFP4</accession>
<proteinExistence type="inferred from homology"/>
<dbReference type="OrthoDB" id="6683853at2759"/>
<evidence type="ECO:0000256" key="11">
    <source>
        <dbReference type="ARBA" id="ARBA00023136"/>
    </source>
</evidence>
<dbReference type="STRING" id="318479.A0A0N4UFP4"/>
<dbReference type="EMBL" id="UYYG01000015">
    <property type="protein sequence ID" value="VDN51194.1"/>
    <property type="molecule type" value="Genomic_DNA"/>
</dbReference>
<keyword evidence="5 13" id="KW-0679">Respiratory chain</keyword>
<reference evidence="14 16" key="2">
    <citation type="submission" date="2018-11" db="EMBL/GenBank/DDBJ databases">
        <authorList>
            <consortium name="Pathogen Informatics"/>
        </authorList>
    </citation>
    <scope>NUCLEOTIDE SEQUENCE [LARGE SCALE GENOMIC DNA]</scope>
</reference>
<comment type="function">
    <text evidence="13">Component of the ubiquinol-cytochrome c oxidoreductase, a multisubunit transmembrane complex that is part of the mitochondrial electron transport chain which drives oxidative phosphorylation. The complex plays an important role in the uptake of multiple carbon sources present in different host niches.</text>
</comment>
<dbReference type="GO" id="GO:0006122">
    <property type="term" value="P:mitochondrial electron transport, ubiquinol to cytochrome c"/>
    <property type="evidence" value="ECO:0007669"/>
    <property type="project" value="UniProtKB-UniRule"/>
</dbReference>
<feature type="transmembrane region" description="Helical" evidence="13">
    <location>
        <begin position="52"/>
        <end position="69"/>
    </location>
</feature>
<dbReference type="AlphaFoldDB" id="A0A0N4UFP4"/>
<evidence type="ECO:0000256" key="6">
    <source>
        <dbReference type="ARBA" id="ARBA00022692"/>
    </source>
</evidence>
<organism evidence="15 17">
    <name type="scientific">Dracunculus medinensis</name>
    <name type="common">Guinea worm</name>
    <dbReference type="NCBI Taxonomy" id="318479"/>
    <lineage>
        <taxon>Eukaryota</taxon>
        <taxon>Metazoa</taxon>
        <taxon>Ecdysozoa</taxon>
        <taxon>Nematoda</taxon>
        <taxon>Chromadorea</taxon>
        <taxon>Rhabditida</taxon>
        <taxon>Spirurina</taxon>
        <taxon>Dracunculoidea</taxon>
        <taxon>Dracunculidae</taxon>
        <taxon>Dracunculus</taxon>
    </lineage>
</organism>
<dbReference type="Gene3D" id="1.20.5.210">
    <property type="entry name" value="Cytochrome b-c1 complex subunit 8"/>
    <property type="match status" value="1"/>
</dbReference>
<protein>
    <recommendedName>
        <fullName evidence="3 13">Cytochrome b-c1 complex subunit 8</fullName>
    </recommendedName>
    <alternativeName>
        <fullName evidence="13">Complex III subunit 8</fullName>
    </alternativeName>
</protein>
<dbReference type="WBParaSite" id="DME_0000627001-mRNA-1">
    <property type="protein sequence ID" value="DME_0000627001-mRNA-1"/>
    <property type="gene ID" value="DME_0000627001"/>
</dbReference>
<evidence type="ECO:0000313" key="17">
    <source>
        <dbReference type="WBParaSite" id="DME_0000627001-mRNA-1"/>
    </source>
</evidence>
<keyword evidence="8 13" id="KW-0249">Electron transport</keyword>
<sequence>MRTTVVRLGKHFGGLGKMYGEYRFALAPNEQSAFKGFFHEAFVFNERIRYKWYFYVPPAIINYGVYYYAKKENKAFNSKNPADFENDE</sequence>
<reference evidence="17" key="1">
    <citation type="submission" date="2017-02" db="UniProtKB">
        <authorList>
            <consortium name="WormBaseParasite"/>
        </authorList>
    </citation>
    <scope>IDENTIFICATION</scope>
</reference>
<evidence type="ECO:0000256" key="5">
    <source>
        <dbReference type="ARBA" id="ARBA00022660"/>
    </source>
</evidence>
<comment type="similarity">
    <text evidence="2 13">Belongs to the UQCRQ/QCR8 family.</text>
</comment>
<keyword evidence="4 13" id="KW-0813">Transport</keyword>
<evidence type="ECO:0000256" key="1">
    <source>
        <dbReference type="ARBA" id="ARBA00004434"/>
    </source>
</evidence>
<keyword evidence="10 13" id="KW-0496">Mitochondrion</keyword>
<evidence type="ECO:0000256" key="4">
    <source>
        <dbReference type="ARBA" id="ARBA00022448"/>
    </source>
</evidence>
<evidence type="ECO:0000256" key="13">
    <source>
        <dbReference type="RuleBase" id="RU368118"/>
    </source>
</evidence>
<evidence type="ECO:0000256" key="12">
    <source>
        <dbReference type="ARBA" id="ARBA00047105"/>
    </source>
</evidence>
<dbReference type="PANTHER" id="PTHR12119">
    <property type="entry name" value="UBIQUINOL-CYTOCHROME C REDUCTASE COMPLEX UBIQUINONE-BINDING PROTEIN QP-C"/>
    <property type="match status" value="1"/>
</dbReference>
<dbReference type="SUPFAM" id="SSF81508">
    <property type="entry name" value="Ubiquinone-binding protein QP-C of cytochrome bc1 complex (Ubiquinol-cytochrome c reductase)"/>
    <property type="match status" value="1"/>
</dbReference>
<dbReference type="Pfam" id="PF02939">
    <property type="entry name" value="UcrQ"/>
    <property type="match status" value="1"/>
</dbReference>
<evidence type="ECO:0000256" key="8">
    <source>
        <dbReference type="ARBA" id="ARBA00022982"/>
    </source>
</evidence>
<keyword evidence="11 13" id="KW-0472">Membrane</keyword>
<evidence type="ECO:0000313" key="14">
    <source>
        <dbReference type="EMBL" id="VDN51194.1"/>
    </source>
</evidence>
<dbReference type="GO" id="GO:0045275">
    <property type="term" value="C:respiratory chain complex III"/>
    <property type="evidence" value="ECO:0007669"/>
    <property type="project" value="UniProtKB-UniRule"/>
</dbReference>
<evidence type="ECO:0000256" key="7">
    <source>
        <dbReference type="ARBA" id="ARBA00022792"/>
    </source>
</evidence>
<evidence type="ECO:0000313" key="15">
    <source>
        <dbReference type="Proteomes" id="UP000038040"/>
    </source>
</evidence>
<dbReference type="PANTHER" id="PTHR12119:SF2">
    <property type="entry name" value="CYTOCHROME B-C1 COMPLEX SUBUNIT 8"/>
    <property type="match status" value="1"/>
</dbReference>
<gene>
    <name evidence="14" type="ORF">DME_LOCUS1167</name>
</gene>
<dbReference type="InterPro" id="IPR036642">
    <property type="entry name" value="Cyt_bc1_su8_sf"/>
</dbReference>
<keyword evidence="7 13" id="KW-0999">Mitochondrion inner membrane</keyword>
<keyword evidence="16" id="KW-1185">Reference proteome</keyword>
<name>A0A0N4UFP4_DRAME</name>